<comment type="caution">
    <text evidence="9">The sequence shown here is derived from an EMBL/GenBank/DDBJ whole genome shotgun (WGS) entry which is preliminary data.</text>
</comment>
<keyword evidence="4" id="KW-0572">Peptidoglycan-anchor</keyword>
<organism evidence="9 10">
    <name type="scientific">Schaalia naturae</name>
    <dbReference type="NCBI Taxonomy" id="635203"/>
    <lineage>
        <taxon>Bacteria</taxon>
        <taxon>Bacillati</taxon>
        <taxon>Actinomycetota</taxon>
        <taxon>Actinomycetes</taxon>
        <taxon>Actinomycetales</taxon>
        <taxon>Actinomycetaceae</taxon>
        <taxon>Schaalia</taxon>
    </lineage>
</organism>
<gene>
    <name evidence="9" type="ORF">ACFQWG_08045</name>
</gene>
<dbReference type="NCBIfam" id="TIGR04226">
    <property type="entry name" value="RrgB_K2N_iso_D2"/>
    <property type="match status" value="1"/>
</dbReference>
<keyword evidence="10" id="KW-1185">Reference proteome</keyword>
<sequence length="478" mass="48897">MTTSGTSSWRRRIVAAASTLALGLAGVAGGSLAANAADATPGAGNIDPSTQASLTIHKYDGNTGEAGDGTQLSDTSGLGNALQGVEFTITPVTAKGGQAIDLDTYAGWDLIDGVTAADVQSGSYTLDTAGATTVTTGADGSVSQNLPHGLYLVTETGYGDNTITTPVDPFLVTLPLPQTNGGWLYDVHVYPKNAVDTNVPTKDVSDPTDGVTIGSTVPWTISAPVQPDKPGAITSFVITDQLDSRLSFTSLTVAGFTADSDYTVTEADGLVTLTFTADGLAKLKAGDVVTATLLTTVESLGDGVIPNQATVFTNDNGGKTTSKPGEPGTNPTTNWGPLEVLKFAQNDESKTLAGAEFTVYSDEAATQAVGTFTTGADGTGSIVLWVGNDSDTSETYYLKETKAPAGYVLDSQVREVEVKAGGVATVTVQKIANTQQDHPNLPLTGANGELLMTIGGAALLLLGGGAYLVTRRRSSDRA</sequence>
<evidence type="ECO:0000256" key="4">
    <source>
        <dbReference type="ARBA" id="ARBA00023088"/>
    </source>
</evidence>
<feature type="region of interest" description="Disordered" evidence="5">
    <location>
        <begin position="311"/>
        <end position="334"/>
    </location>
</feature>
<protein>
    <submittedName>
        <fullName evidence="9">SpaH/EbpB family LPXTG-anchored major pilin</fullName>
    </submittedName>
</protein>
<evidence type="ECO:0000313" key="10">
    <source>
        <dbReference type="Proteomes" id="UP001596527"/>
    </source>
</evidence>
<dbReference type="EMBL" id="JBHTEF010000001">
    <property type="protein sequence ID" value="MFC7581147.1"/>
    <property type="molecule type" value="Genomic_DNA"/>
</dbReference>
<dbReference type="Pfam" id="PF16555">
    <property type="entry name" value="GramPos_pilinD1"/>
    <property type="match status" value="1"/>
</dbReference>
<keyword evidence="6" id="KW-0812">Transmembrane</keyword>
<evidence type="ECO:0000256" key="5">
    <source>
        <dbReference type="SAM" id="MobiDB-lite"/>
    </source>
</evidence>
<dbReference type="InterPro" id="IPR019931">
    <property type="entry name" value="LPXTG_anchor"/>
</dbReference>
<feature type="signal peptide" evidence="7">
    <location>
        <begin position="1"/>
        <end position="36"/>
    </location>
</feature>
<proteinExistence type="predicted"/>
<evidence type="ECO:0000256" key="1">
    <source>
        <dbReference type="ARBA" id="ARBA00022512"/>
    </source>
</evidence>
<evidence type="ECO:0000313" key="9">
    <source>
        <dbReference type="EMBL" id="MFC7581147.1"/>
    </source>
</evidence>
<keyword evidence="2" id="KW-0964">Secreted</keyword>
<evidence type="ECO:0000256" key="6">
    <source>
        <dbReference type="SAM" id="Phobius"/>
    </source>
</evidence>
<name>A0ABW2SLY5_9ACTO</name>
<feature type="transmembrane region" description="Helical" evidence="6">
    <location>
        <begin position="450"/>
        <end position="469"/>
    </location>
</feature>
<dbReference type="InterPro" id="IPR032364">
    <property type="entry name" value="GramPos_pilinD1_N"/>
</dbReference>
<dbReference type="Pfam" id="PF17802">
    <property type="entry name" value="SpaA"/>
    <property type="match status" value="1"/>
</dbReference>
<evidence type="ECO:0000259" key="8">
    <source>
        <dbReference type="PROSITE" id="PS50847"/>
    </source>
</evidence>
<accession>A0ABW2SLY5</accession>
<dbReference type="Pfam" id="PF00746">
    <property type="entry name" value="Gram_pos_anchor"/>
    <property type="match status" value="1"/>
</dbReference>
<dbReference type="PROSITE" id="PS50847">
    <property type="entry name" value="GRAM_POS_ANCHORING"/>
    <property type="match status" value="1"/>
</dbReference>
<evidence type="ECO:0000256" key="2">
    <source>
        <dbReference type="ARBA" id="ARBA00022525"/>
    </source>
</evidence>
<dbReference type="InterPro" id="IPR013783">
    <property type="entry name" value="Ig-like_fold"/>
</dbReference>
<dbReference type="InterPro" id="IPR041033">
    <property type="entry name" value="SpaA_PFL_dom_1"/>
</dbReference>
<evidence type="ECO:0000256" key="7">
    <source>
        <dbReference type="SAM" id="SignalP"/>
    </source>
</evidence>
<feature type="chain" id="PRO_5046557860" evidence="7">
    <location>
        <begin position="37"/>
        <end position="478"/>
    </location>
</feature>
<keyword evidence="6" id="KW-1133">Transmembrane helix</keyword>
<dbReference type="RefSeq" id="WP_380974116.1">
    <property type="nucleotide sequence ID" value="NZ_JBHTEF010000001.1"/>
</dbReference>
<dbReference type="InterPro" id="IPR048052">
    <property type="entry name" value="FM1-like"/>
</dbReference>
<dbReference type="NCBIfam" id="TIGR01167">
    <property type="entry name" value="LPXTG_anchor"/>
    <property type="match status" value="1"/>
</dbReference>
<dbReference type="Proteomes" id="UP001596527">
    <property type="component" value="Unassembled WGS sequence"/>
</dbReference>
<keyword evidence="1" id="KW-0134">Cell wall</keyword>
<dbReference type="Gene3D" id="2.60.40.10">
    <property type="entry name" value="Immunoglobulins"/>
    <property type="match status" value="2"/>
</dbReference>
<reference evidence="10" key="1">
    <citation type="journal article" date="2019" name="Int. J. Syst. Evol. Microbiol.">
        <title>The Global Catalogue of Microorganisms (GCM) 10K type strain sequencing project: providing services to taxonomists for standard genome sequencing and annotation.</title>
        <authorList>
            <consortium name="The Broad Institute Genomics Platform"/>
            <consortium name="The Broad Institute Genome Sequencing Center for Infectious Disease"/>
            <person name="Wu L."/>
            <person name="Ma J."/>
        </authorList>
    </citation>
    <scope>NUCLEOTIDE SEQUENCE [LARGE SCALE GENOMIC DNA]</scope>
    <source>
        <strain evidence="10">CCUG 56698</strain>
    </source>
</reference>
<feature type="domain" description="Gram-positive cocci surface proteins LPxTG" evidence="8">
    <location>
        <begin position="441"/>
        <end position="478"/>
    </location>
</feature>
<dbReference type="InterPro" id="IPR026466">
    <property type="entry name" value="Fim_isopep_form_D2_dom"/>
</dbReference>
<dbReference type="Gene3D" id="2.60.40.740">
    <property type="match status" value="1"/>
</dbReference>
<dbReference type="NCBIfam" id="NF033902">
    <property type="entry name" value="iso_D2_wall_anc"/>
    <property type="match status" value="1"/>
</dbReference>
<keyword evidence="3 7" id="KW-0732">Signal</keyword>
<evidence type="ECO:0000256" key="3">
    <source>
        <dbReference type="ARBA" id="ARBA00022729"/>
    </source>
</evidence>
<keyword evidence="6" id="KW-0472">Membrane</keyword>